<evidence type="ECO:0000256" key="3">
    <source>
        <dbReference type="ARBA" id="ARBA00022989"/>
    </source>
</evidence>
<dbReference type="PATRIC" id="fig|224914.52.peg.2470"/>
<gene>
    <name evidence="5" type="ordered locus">BMEII0891</name>
</gene>
<evidence type="ECO:0000256" key="1">
    <source>
        <dbReference type="ARBA" id="ARBA00004141"/>
    </source>
</evidence>
<dbReference type="AlphaFoldDB" id="Q8YBK8"/>
<evidence type="ECO:0000313" key="5">
    <source>
        <dbReference type="EMBL" id="AAL54133.1"/>
    </source>
</evidence>
<keyword evidence="3" id="KW-1133">Transmembrane helix</keyword>
<evidence type="ECO:0000256" key="2">
    <source>
        <dbReference type="ARBA" id="ARBA00022692"/>
    </source>
</evidence>
<name>Q8YBK8_BRUME</name>
<dbReference type="InterPro" id="IPR023380">
    <property type="entry name" value="DsbB-like_sf"/>
</dbReference>
<dbReference type="PIR" id="AB3621">
    <property type="entry name" value="AB3621"/>
</dbReference>
<dbReference type="EMBL" id="AE008918">
    <property type="protein sequence ID" value="AAL54133.1"/>
    <property type="molecule type" value="Genomic_DNA"/>
</dbReference>
<organism evidence="5 6">
    <name type="scientific">Brucella melitensis biotype 1 (strain ATCC 23456 / CCUG 17765 / NCTC 10094 / 16M)</name>
    <dbReference type="NCBI Taxonomy" id="224914"/>
    <lineage>
        <taxon>Bacteria</taxon>
        <taxon>Pseudomonadati</taxon>
        <taxon>Pseudomonadota</taxon>
        <taxon>Alphaproteobacteria</taxon>
        <taxon>Hyphomicrobiales</taxon>
        <taxon>Brucellaceae</taxon>
        <taxon>Brucella/Ochrobactrum group</taxon>
        <taxon>Brucella</taxon>
    </lineage>
</organism>
<dbReference type="GO" id="GO:0015035">
    <property type="term" value="F:protein-disulfide reductase activity"/>
    <property type="evidence" value="ECO:0007669"/>
    <property type="project" value="InterPro"/>
</dbReference>
<evidence type="ECO:0000313" key="6">
    <source>
        <dbReference type="Proteomes" id="UP000000419"/>
    </source>
</evidence>
<evidence type="ECO:0000256" key="4">
    <source>
        <dbReference type="ARBA" id="ARBA00023136"/>
    </source>
</evidence>
<dbReference type="GO" id="GO:0016020">
    <property type="term" value="C:membrane"/>
    <property type="evidence" value="ECO:0007669"/>
    <property type="project" value="UniProtKB-SubCell"/>
</dbReference>
<keyword evidence="2" id="KW-0812">Transmembrane</keyword>
<protein>
    <submittedName>
        <fullName evidence="5">Disulfide bond formation protein b</fullName>
    </submittedName>
</protein>
<accession>D0B6H3</accession>
<dbReference type="InterPro" id="IPR003752">
    <property type="entry name" value="DiS_bond_form_DsbB/BdbC"/>
</dbReference>
<keyword evidence="6" id="KW-1185">Reference proteome</keyword>
<dbReference type="Gene3D" id="1.20.1550.10">
    <property type="entry name" value="DsbB-like"/>
    <property type="match status" value="1"/>
</dbReference>
<sequence length="242" mass="27129">MNVVNMHEPGLSASRQSGNLFAPLQFLYLIAMLFVLAGILTAAMVLQYGAGEVPCPLCLLQRMAMFGVCFGVMLQLRYGPSFRFSGIGLLFAIVLLIISVRQTLLDIYPRPGHEYIGSTVFGLHMPVWSILIALALIAAFAVQMMVWGGRHGQTIAQIKNLRSSMVLALYWLFMCWRLQRSTWLQSLCNAVSANAIRWAMPCWAIRGNEARQTVFTACHPFFTHFKMAACLRLLARKCFELS</sequence>
<reference evidence="5 6" key="1">
    <citation type="journal article" date="2002" name="Proc. Natl. Acad. Sci. U.S.A.">
        <title>The genome sequence of the facultative intracellular pathogen Brucella melitensis.</title>
        <authorList>
            <person name="DelVecchio V.G."/>
            <person name="Kapatral V."/>
            <person name="Redkar R.J."/>
            <person name="Patra G."/>
            <person name="Mujer C."/>
            <person name="Los T."/>
            <person name="Ivanova N."/>
            <person name="Anderson I."/>
            <person name="Bhattacharyya A."/>
            <person name="Lykidis A."/>
            <person name="Reznik G."/>
            <person name="Jablonski L."/>
            <person name="Larsen N."/>
            <person name="D'Souza M."/>
            <person name="Bernal A."/>
            <person name="Mazur M."/>
            <person name="Goltsman E."/>
            <person name="Selkov E."/>
            <person name="Elzer P.H."/>
            <person name="Hagius S."/>
            <person name="O'Callaghan D."/>
            <person name="Letesson J.J."/>
            <person name="Haselkorn R."/>
            <person name="Kyrpides N."/>
            <person name="Overbeek R."/>
        </authorList>
    </citation>
    <scope>NUCLEOTIDE SEQUENCE [LARGE SCALE GENOMIC DNA]</scope>
    <source>
        <strain evidence="6">ATCC 23456 / CCUG 17765 / NCTC 10094 / 16M</strain>
    </source>
</reference>
<dbReference type="Pfam" id="PF02600">
    <property type="entry name" value="DsbB"/>
    <property type="match status" value="1"/>
</dbReference>
<keyword evidence="4" id="KW-0472">Membrane</keyword>
<dbReference type="Proteomes" id="UP000000419">
    <property type="component" value="Chromosome II"/>
</dbReference>
<proteinExistence type="predicted"/>
<dbReference type="SUPFAM" id="SSF158442">
    <property type="entry name" value="DsbB-like"/>
    <property type="match status" value="1"/>
</dbReference>
<comment type="subcellular location">
    <subcellularLocation>
        <location evidence="1">Membrane</location>
        <topology evidence="1">Multi-pass membrane protein</topology>
    </subcellularLocation>
</comment>
<dbReference type="GO" id="GO:0006457">
    <property type="term" value="P:protein folding"/>
    <property type="evidence" value="ECO:0007669"/>
    <property type="project" value="InterPro"/>
</dbReference>
<dbReference type="eggNOG" id="COG1495">
    <property type="taxonomic scope" value="Bacteria"/>
</dbReference>
<dbReference type="KEGG" id="bme:BMEII0891"/>
<accession>Q8YBK8</accession>
<dbReference type="KEGG" id="bmel:DK63_2357"/>